<evidence type="ECO:0000313" key="1">
    <source>
        <dbReference type="EMBL" id="CED94088.1"/>
    </source>
</evidence>
<sequence>MFKKRLTRLLTIILISSILVINGEENKLDTLILGGSYLEEPKIEEDIRVENENNIYSLERFFRPSNMTILNTKRNILSINDYDKSSSNIKINKELLKTPKDTIINYFSILREAANPLYNNQTGCGTLGEASGPYTLAYNFLSKSYKEKVPYKEYFMSFENQLHINLIKLNEVPPDKNRPNDIKYFVELEVIEGTDKPKGVFAYYYGYIYLEKEDDVYKIKDMMYAPENYLCAPYHGWSWDAKSLVEIEYGGWCSLVDGEVIVKDDGYERKVYFKDKDKNEHYVLFYQLTNGVDIKIADYKKNKDGKWEHIYIDTKKCLENKK</sequence>
<proteinExistence type="predicted"/>
<accession>A0A1V1I1J5</accession>
<dbReference type="AlphaFoldDB" id="A0A1V1I1J5"/>
<dbReference type="RefSeq" id="WP_180701636.1">
    <property type="nucleotide sequence ID" value="NZ_LN555523.1"/>
</dbReference>
<dbReference type="KEGG" id="ril:CRIB_1480"/>
<dbReference type="GeneID" id="82205514"/>
<evidence type="ECO:0000313" key="2">
    <source>
        <dbReference type="Proteomes" id="UP000245622"/>
    </source>
</evidence>
<organism evidence="1 2">
    <name type="scientific">Romboutsia ilealis</name>
    <dbReference type="NCBI Taxonomy" id="1115758"/>
    <lineage>
        <taxon>Bacteria</taxon>
        <taxon>Bacillati</taxon>
        <taxon>Bacillota</taxon>
        <taxon>Clostridia</taxon>
        <taxon>Peptostreptococcales</taxon>
        <taxon>Peptostreptococcaceae</taxon>
        <taxon>Romboutsia</taxon>
    </lineage>
</organism>
<keyword evidence="2" id="KW-1185">Reference proteome</keyword>
<dbReference type="Proteomes" id="UP000245622">
    <property type="component" value="Chromosome 1"/>
</dbReference>
<dbReference type="EMBL" id="LN555523">
    <property type="protein sequence ID" value="CED94088.1"/>
    <property type="molecule type" value="Genomic_DNA"/>
</dbReference>
<reference evidence="1 2" key="1">
    <citation type="submission" date="2014-04" db="EMBL/GenBank/DDBJ databases">
        <authorList>
            <person name="Hornung B.V."/>
        </authorList>
    </citation>
    <scope>NUCLEOTIDE SEQUENCE [LARGE SCALE GENOMIC DNA]</scope>
    <source>
        <strain evidence="1 2">CRIB</strain>
    </source>
</reference>
<name>A0A1V1I1J5_9FIRM</name>
<protein>
    <submittedName>
        <fullName evidence="1">Uncharacterized protein</fullName>
    </submittedName>
</protein>
<gene>
    <name evidence="1" type="ORF">CRIB_1480</name>
</gene>